<evidence type="ECO:0000256" key="2">
    <source>
        <dbReference type="ARBA" id="ARBA00022525"/>
    </source>
</evidence>
<evidence type="ECO:0000256" key="1">
    <source>
        <dbReference type="ARBA" id="ARBA00022512"/>
    </source>
</evidence>
<feature type="transmembrane region" description="Helical" evidence="8">
    <location>
        <begin position="535"/>
        <end position="555"/>
    </location>
</feature>
<evidence type="ECO:0000256" key="4">
    <source>
        <dbReference type="ARBA" id="ARBA00023088"/>
    </source>
</evidence>
<keyword evidence="5" id="KW-0378">Hydrolase</keyword>
<feature type="domain" description="Gram-positive cocci surface proteins LPxTG" evidence="9">
    <location>
        <begin position="528"/>
        <end position="562"/>
    </location>
</feature>
<dbReference type="InterPro" id="IPR019931">
    <property type="entry name" value="LPXTG_anchor"/>
</dbReference>
<accession>A0A238WJ66</accession>
<sequence length="562" mass="55099">MLPPHRARRAAGLLAAGTLGLSTVFLGAIGTAQAGPTGWTFSESNSPITVPSDVCSIEWTITGGAGGFGDTNLRGQNANPRIVTTVVAPGDQYTLVPGGAGADHAAGGQGGTNTVGQGGGANGDIATGGGGGGAASLVLKNGQVFLSSLAGFGGGAGGGAGGHVPDSPSAAVITDFATTPAPGVAGPGSITGQGYACEALNTPPPAPEISVVPGPGQLSVWGRSGGPLGPGPGVAPVTGYEYSLDGGPWTTVPGGATHGMATPLLWLTGLVNGREYGVSVRVTSSAGPSAASAVKKTTPFERPGKPTGVSAKVGPSELTISWSPTAAPGTYPLTGYQVWAFHGDEVDGFQVYLCEVSASVHTCTAEVPAGVDYAVYVEGVDDKGNVGDYGWVNSAVVPLGDMPATVPAKDADLVGASGPITTVTAGKTVVLKGSGYMPNSTIRAIAYSTPTELGVFVTDENGEFEVTVTIPGDLPAGAHSLVVTGVDPQGDVRHLRVDVTVSASGTATVTEAALATTATATATATERLPNTGFSAAGPLVAGTAALGLGAGLIVASRRRPSA</sequence>
<dbReference type="InterPro" id="IPR003961">
    <property type="entry name" value="FN3_dom"/>
</dbReference>
<organism evidence="11 12">
    <name type="scientific">Blastococcus mobilis</name>
    <dbReference type="NCBI Taxonomy" id="1938746"/>
    <lineage>
        <taxon>Bacteria</taxon>
        <taxon>Bacillati</taxon>
        <taxon>Actinomycetota</taxon>
        <taxon>Actinomycetes</taxon>
        <taxon>Geodermatophilales</taxon>
        <taxon>Geodermatophilaceae</taxon>
        <taxon>Blastococcus</taxon>
    </lineage>
</organism>
<dbReference type="RefSeq" id="WP_089336240.1">
    <property type="nucleotide sequence ID" value="NZ_FZNO01000008.1"/>
</dbReference>
<gene>
    <name evidence="11" type="ORF">SAMN06272737_10862</name>
</gene>
<keyword evidence="5" id="KW-0326">Glycosidase</keyword>
<feature type="domain" description="Fibronectin type-III" evidence="10">
    <location>
        <begin position="302"/>
        <end position="400"/>
    </location>
</feature>
<evidence type="ECO:0000313" key="11">
    <source>
        <dbReference type="EMBL" id="SNR46363.1"/>
    </source>
</evidence>
<dbReference type="SMART" id="SM00060">
    <property type="entry name" value="FN3"/>
    <property type="match status" value="2"/>
</dbReference>
<keyword evidence="8" id="KW-0472">Membrane</keyword>
<keyword evidence="6" id="KW-0624">Polysaccharide degradation</keyword>
<dbReference type="EMBL" id="FZNO01000008">
    <property type="protein sequence ID" value="SNR46363.1"/>
    <property type="molecule type" value="Genomic_DNA"/>
</dbReference>
<evidence type="ECO:0000256" key="5">
    <source>
        <dbReference type="ARBA" id="ARBA00023295"/>
    </source>
</evidence>
<dbReference type="InterPro" id="IPR013783">
    <property type="entry name" value="Ig-like_fold"/>
</dbReference>
<keyword evidence="4" id="KW-0572">Peptidoglycan-anchor</keyword>
<keyword evidence="1" id="KW-0134">Cell wall</keyword>
<dbReference type="GO" id="GO:0000272">
    <property type="term" value="P:polysaccharide catabolic process"/>
    <property type="evidence" value="ECO:0007669"/>
    <property type="project" value="UniProtKB-KW"/>
</dbReference>
<dbReference type="OrthoDB" id="5186542at2"/>
<dbReference type="AlphaFoldDB" id="A0A238WJ66"/>
<evidence type="ECO:0000313" key="12">
    <source>
        <dbReference type="Proteomes" id="UP000198403"/>
    </source>
</evidence>
<keyword evidence="12" id="KW-1185">Reference proteome</keyword>
<protein>
    <submittedName>
        <fullName evidence="11">LPXTG-motif cell wall anchor domain-containing protein</fullName>
    </submittedName>
</protein>
<evidence type="ECO:0000259" key="10">
    <source>
        <dbReference type="PROSITE" id="PS50853"/>
    </source>
</evidence>
<feature type="region of interest" description="Disordered" evidence="7">
    <location>
        <begin position="293"/>
        <end position="312"/>
    </location>
</feature>
<dbReference type="PROSITE" id="PS50853">
    <property type="entry name" value="FN3"/>
    <property type="match status" value="1"/>
</dbReference>
<name>A0A238WJ66_9ACTN</name>
<keyword evidence="6" id="KW-0119">Carbohydrate metabolism</keyword>
<proteinExistence type="predicted"/>
<dbReference type="Proteomes" id="UP000198403">
    <property type="component" value="Unassembled WGS sequence"/>
</dbReference>
<keyword evidence="8" id="KW-0812">Transmembrane</keyword>
<evidence type="ECO:0000256" key="6">
    <source>
        <dbReference type="ARBA" id="ARBA00023326"/>
    </source>
</evidence>
<dbReference type="NCBIfam" id="TIGR01167">
    <property type="entry name" value="LPXTG_anchor"/>
    <property type="match status" value="1"/>
</dbReference>
<dbReference type="Gene3D" id="2.60.40.10">
    <property type="entry name" value="Immunoglobulins"/>
    <property type="match status" value="1"/>
</dbReference>
<keyword evidence="8" id="KW-1133">Transmembrane helix</keyword>
<reference evidence="11 12" key="1">
    <citation type="submission" date="2017-06" db="EMBL/GenBank/DDBJ databases">
        <authorList>
            <person name="Kim H.J."/>
            <person name="Triplett B.A."/>
        </authorList>
    </citation>
    <scope>NUCLEOTIDE SEQUENCE [LARGE SCALE GENOMIC DNA]</scope>
    <source>
        <strain evidence="11 12">DSM 44272</strain>
    </source>
</reference>
<evidence type="ECO:0000259" key="9">
    <source>
        <dbReference type="PROSITE" id="PS50847"/>
    </source>
</evidence>
<dbReference type="InterPro" id="IPR036116">
    <property type="entry name" value="FN3_sf"/>
</dbReference>
<evidence type="ECO:0000256" key="3">
    <source>
        <dbReference type="ARBA" id="ARBA00022729"/>
    </source>
</evidence>
<keyword evidence="3" id="KW-0732">Signal</keyword>
<dbReference type="SUPFAM" id="SSF49265">
    <property type="entry name" value="Fibronectin type III"/>
    <property type="match status" value="2"/>
</dbReference>
<dbReference type="GO" id="GO:0016798">
    <property type="term" value="F:hydrolase activity, acting on glycosyl bonds"/>
    <property type="evidence" value="ECO:0007669"/>
    <property type="project" value="UniProtKB-KW"/>
</dbReference>
<evidence type="ECO:0000256" key="7">
    <source>
        <dbReference type="SAM" id="MobiDB-lite"/>
    </source>
</evidence>
<dbReference type="PROSITE" id="PS50847">
    <property type="entry name" value="GRAM_POS_ANCHORING"/>
    <property type="match status" value="1"/>
</dbReference>
<evidence type="ECO:0000256" key="8">
    <source>
        <dbReference type="SAM" id="Phobius"/>
    </source>
</evidence>
<keyword evidence="2" id="KW-0964">Secreted</keyword>